<evidence type="ECO:0000313" key="2">
    <source>
        <dbReference type="EMBL" id="GFO19730.1"/>
    </source>
</evidence>
<reference evidence="2 3" key="1">
    <citation type="journal article" date="2021" name="Elife">
        <title>Chloroplast acquisition without the gene transfer in kleptoplastic sea slugs, Plakobranchus ocellatus.</title>
        <authorList>
            <person name="Maeda T."/>
            <person name="Takahashi S."/>
            <person name="Yoshida T."/>
            <person name="Shimamura S."/>
            <person name="Takaki Y."/>
            <person name="Nagai Y."/>
            <person name="Toyoda A."/>
            <person name="Suzuki Y."/>
            <person name="Arimoto A."/>
            <person name="Ishii H."/>
            <person name="Satoh N."/>
            <person name="Nishiyama T."/>
            <person name="Hasebe M."/>
            <person name="Maruyama T."/>
            <person name="Minagawa J."/>
            <person name="Obokata J."/>
            <person name="Shigenobu S."/>
        </authorList>
    </citation>
    <scope>NUCLEOTIDE SEQUENCE [LARGE SCALE GENOMIC DNA]</scope>
</reference>
<dbReference type="EMBL" id="BLXT01005083">
    <property type="protein sequence ID" value="GFO19730.1"/>
    <property type="molecule type" value="Genomic_DNA"/>
</dbReference>
<organism evidence="2 3">
    <name type="scientific">Plakobranchus ocellatus</name>
    <dbReference type="NCBI Taxonomy" id="259542"/>
    <lineage>
        <taxon>Eukaryota</taxon>
        <taxon>Metazoa</taxon>
        <taxon>Spiralia</taxon>
        <taxon>Lophotrochozoa</taxon>
        <taxon>Mollusca</taxon>
        <taxon>Gastropoda</taxon>
        <taxon>Heterobranchia</taxon>
        <taxon>Euthyneura</taxon>
        <taxon>Panpulmonata</taxon>
        <taxon>Sacoglossa</taxon>
        <taxon>Placobranchoidea</taxon>
        <taxon>Plakobranchidae</taxon>
        <taxon>Plakobranchus</taxon>
    </lineage>
</organism>
<gene>
    <name evidence="2" type="ORF">PoB_004623500</name>
</gene>
<name>A0AAV4BJS5_9GAST</name>
<protein>
    <submittedName>
        <fullName evidence="2">Uncharacterized protein</fullName>
    </submittedName>
</protein>
<evidence type="ECO:0000256" key="1">
    <source>
        <dbReference type="SAM" id="MobiDB-lite"/>
    </source>
</evidence>
<dbReference type="Proteomes" id="UP000735302">
    <property type="component" value="Unassembled WGS sequence"/>
</dbReference>
<keyword evidence="3" id="KW-1185">Reference proteome</keyword>
<evidence type="ECO:0000313" key="3">
    <source>
        <dbReference type="Proteomes" id="UP000735302"/>
    </source>
</evidence>
<sequence length="130" mass="14162">MSKGKQHRKLQGSNPLILPFALLELTVDSKLTLRSAETLLSRVRAPSPAHGLTETFSNIRLSIVSNAEYNKPISSFNQDKTSGESRIEPSFVTAGRNPSQPTPQDDGIRSSRPRPLNVSPIPGRCARSLA</sequence>
<comment type="caution">
    <text evidence="2">The sequence shown here is derived from an EMBL/GenBank/DDBJ whole genome shotgun (WGS) entry which is preliminary data.</text>
</comment>
<dbReference type="AlphaFoldDB" id="A0AAV4BJS5"/>
<feature type="region of interest" description="Disordered" evidence="1">
    <location>
        <begin position="73"/>
        <end position="130"/>
    </location>
</feature>
<proteinExistence type="predicted"/>
<accession>A0AAV4BJS5</accession>